<keyword evidence="1" id="KW-0472">Membrane</keyword>
<name>A0A1N6GWR1_9GAMM</name>
<feature type="transmembrane region" description="Helical" evidence="1">
    <location>
        <begin position="79"/>
        <end position="108"/>
    </location>
</feature>
<dbReference type="GO" id="GO:0005886">
    <property type="term" value="C:plasma membrane"/>
    <property type="evidence" value="ECO:0007669"/>
    <property type="project" value="TreeGrafter"/>
</dbReference>
<evidence type="ECO:0000313" key="3">
    <source>
        <dbReference type="Proteomes" id="UP000198461"/>
    </source>
</evidence>
<feature type="transmembrane region" description="Helical" evidence="1">
    <location>
        <begin position="48"/>
        <end position="67"/>
    </location>
</feature>
<proteinExistence type="predicted"/>
<dbReference type="InterPro" id="IPR052712">
    <property type="entry name" value="Acid_resist_chaperone_HdeD"/>
</dbReference>
<dbReference type="OrthoDB" id="9815400at2"/>
<reference evidence="2 3" key="1">
    <citation type="submission" date="2016-11" db="EMBL/GenBank/DDBJ databases">
        <authorList>
            <person name="Jaros S."/>
            <person name="Januszkiewicz K."/>
            <person name="Wedrychowicz H."/>
        </authorList>
    </citation>
    <scope>NUCLEOTIDE SEQUENCE [LARGE SCALE GENOMIC DNA]</scope>
    <source>
        <strain evidence="2 3">DSM 17737</strain>
    </source>
</reference>
<keyword evidence="1" id="KW-0812">Transmembrane</keyword>
<dbReference type="RefSeq" id="WP_074201783.1">
    <property type="nucleotide sequence ID" value="NZ_FSRE01000003.1"/>
</dbReference>
<feature type="transmembrane region" description="Helical" evidence="1">
    <location>
        <begin position="20"/>
        <end position="41"/>
    </location>
</feature>
<keyword evidence="1" id="KW-1133">Transmembrane helix</keyword>
<evidence type="ECO:0000313" key="2">
    <source>
        <dbReference type="EMBL" id="SIO11974.1"/>
    </source>
</evidence>
<dbReference type="PANTHER" id="PTHR34989">
    <property type="entry name" value="PROTEIN HDED"/>
    <property type="match status" value="1"/>
</dbReference>
<dbReference type="Proteomes" id="UP000198461">
    <property type="component" value="Unassembled WGS sequence"/>
</dbReference>
<dbReference type="EMBL" id="FSRE01000003">
    <property type="protein sequence ID" value="SIO11974.1"/>
    <property type="molecule type" value="Genomic_DNA"/>
</dbReference>
<dbReference type="Pfam" id="PF03729">
    <property type="entry name" value="DUF308"/>
    <property type="match status" value="2"/>
</dbReference>
<dbReference type="PANTHER" id="PTHR34989:SF1">
    <property type="entry name" value="PROTEIN HDED"/>
    <property type="match status" value="1"/>
</dbReference>
<dbReference type="AlphaFoldDB" id="A0A1N6GWR1"/>
<feature type="transmembrane region" description="Helical" evidence="1">
    <location>
        <begin position="129"/>
        <end position="148"/>
    </location>
</feature>
<organism evidence="2 3">
    <name type="scientific">Sulfurivirga caldicuralii</name>
    <dbReference type="NCBI Taxonomy" id="364032"/>
    <lineage>
        <taxon>Bacteria</taxon>
        <taxon>Pseudomonadati</taxon>
        <taxon>Pseudomonadota</taxon>
        <taxon>Gammaproteobacteria</taxon>
        <taxon>Thiotrichales</taxon>
        <taxon>Piscirickettsiaceae</taxon>
        <taxon>Sulfurivirga</taxon>
    </lineage>
</organism>
<accession>A0A1N6GWR1</accession>
<evidence type="ECO:0000256" key="1">
    <source>
        <dbReference type="SAM" id="Phobius"/>
    </source>
</evidence>
<dbReference type="InterPro" id="IPR005325">
    <property type="entry name" value="DUF308_memb"/>
</dbReference>
<feature type="transmembrane region" description="Helical" evidence="1">
    <location>
        <begin position="154"/>
        <end position="176"/>
    </location>
</feature>
<protein>
    <submittedName>
        <fullName evidence="2">Uncharacterized membrane protein HdeD, DUF308 family</fullName>
    </submittedName>
</protein>
<dbReference type="STRING" id="364032.SAMN05443662_1536"/>
<gene>
    <name evidence="2" type="ORF">SAMN05443662_1536</name>
</gene>
<keyword evidence="3" id="KW-1185">Reference proteome</keyword>
<sequence length="187" mass="20796">MSIYFEIGPEPVAEKLGKQTFWLGIALLIVGAIGIFLPEFLALTINYFLAWLLILAAVFMGYLTWITPYKDLSSWLKPILLLAVGILLFVFPTAGIATLTLLLALYFIMDAAINFALARQIYPMKGWGWMVFNGIVTFVLALLAAYGWPETSGVFLGVIVGISLFLDGAVFTRVGWELKKKHKVEIE</sequence>